<organism evidence="2 3">
    <name type="scientific">Carnobacterium iners</name>
    <dbReference type="NCBI Taxonomy" id="1073423"/>
    <lineage>
        <taxon>Bacteria</taxon>
        <taxon>Bacillati</taxon>
        <taxon>Bacillota</taxon>
        <taxon>Bacilli</taxon>
        <taxon>Lactobacillales</taxon>
        <taxon>Carnobacteriaceae</taxon>
        <taxon>Carnobacterium</taxon>
    </lineage>
</organism>
<dbReference type="RefSeq" id="WP_085559792.1">
    <property type="nucleotide sequence ID" value="NZ_FOAH01000005.1"/>
</dbReference>
<proteinExistence type="predicted"/>
<feature type="transmembrane region" description="Helical" evidence="1">
    <location>
        <begin position="14"/>
        <end position="36"/>
    </location>
</feature>
<gene>
    <name evidence="2" type="ORF">SAMN04488700_1670</name>
</gene>
<dbReference type="AlphaFoldDB" id="A0A1X7NAC8"/>
<keyword evidence="1" id="KW-1133">Transmembrane helix</keyword>
<dbReference type="Proteomes" id="UP000193435">
    <property type="component" value="Unassembled WGS sequence"/>
</dbReference>
<evidence type="ECO:0008006" key="4">
    <source>
        <dbReference type="Google" id="ProtNLM"/>
    </source>
</evidence>
<keyword evidence="1" id="KW-0472">Membrane</keyword>
<evidence type="ECO:0000256" key="1">
    <source>
        <dbReference type="SAM" id="Phobius"/>
    </source>
</evidence>
<accession>A0A1X7NAC8</accession>
<dbReference type="STRING" id="1073423.SAMN04488700_1670"/>
<protein>
    <recommendedName>
        <fullName evidence="4">Type IV pilus assembly protein PilN</fullName>
    </recommendedName>
</protein>
<dbReference type="OrthoDB" id="2968637at2"/>
<keyword evidence="1" id="KW-0812">Transmembrane</keyword>
<keyword evidence="3" id="KW-1185">Reference proteome</keyword>
<evidence type="ECO:0000313" key="2">
    <source>
        <dbReference type="EMBL" id="SMH34509.1"/>
    </source>
</evidence>
<dbReference type="EMBL" id="FXBJ01000002">
    <property type="protein sequence ID" value="SMH34509.1"/>
    <property type="molecule type" value="Genomic_DNA"/>
</dbReference>
<name>A0A1X7NAC8_9LACT</name>
<sequence>MFEVNFFEKKQKNFLPYLLIGIFLFLLLLIAIYFFSMQAYYTNVEKRNQEWLQVEAEQLNVSRQIQEYAQLTQQVAENKATFEAKQYPMAYVTKTILEQVPNVEQRVSIFNKNETNQITLVLEGLTVTELSDTVEKFKTLGYVSSVHFIRMENQVGGAGSTVELWLEIDEIALGEEVLS</sequence>
<evidence type="ECO:0000313" key="3">
    <source>
        <dbReference type="Proteomes" id="UP000193435"/>
    </source>
</evidence>
<reference evidence="2 3" key="1">
    <citation type="submission" date="2017-04" db="EMBL/GenBank/DDBJ databases">
        <authorList>
            <person name="Afonso C.L."/>
            <person name="Miller P.J."/>
            <person name="Scott M.A."/>
            <person name="Spackman E."/>
            <person name="Goraichik I."/>
            <person name="Dimitrov K.M."/>
            <person name="Suarez D.L."/>
            <person name="Swayne D.E."/>
        </authorList>
    </citation>
    <scope>NUCLEOTIDE SEQUENCE [LARGE SCALE GENOMIC DNA]</scope>
    <source>
        <strain evidence="2 3">LMG26642</strain>
    </source>
</reference>